<dbReference type="EMBL" id="BK015675">
    <property type="protein sequence ID" value="DAE19466.1"/>
    <property type="molecule type" value="Genomic_DNA"/>
</dbReference>
<sequence length="98" mass="10716">MVQGDAYSIDVEITNEGQALSPSSVSLVEIALLNLVKTYPGDVTFSDGKFHFPLTQTETFGLPTVCPMQVRVKFPSGDVIGSEMQRLDVKRALSRKVI</sequence>
<evidence type="ECO:0000313" key="1">
    <source>
        <dbReference type="EMBL" id="DAE19466.1"/>
    </source>
</evidence>
<organism evidence="1">
    <name type="scientific">Podoviridae sp. ctyDR6</name>
    <dbReference type="NCBI Taxonomy" id="2825288"/>
    <lineage>
        <taxon>Viruses</taxon>
        <taxon>Duplodnaviria</taxon>
        <taxon>Heunggongvirae</taxon>
        <taxon>Uroviricota</taxon>
        <taxon>Caudoviricetes</taxon>
    </lineage>
</organism>
<protein>
    <submittedName>
        <fullName evidence="1">Uncharacterized protein</fullName>
    </submittedName>
</protein>
<reference evidence="1" key="1">
    <citation type="journal article" date="2021" name="Proc. Natl. Acad. Sci. U.S.A.">
        <title>A Catalog of Tens of Thousands of Viruses from Human Metagenomes Reveals Hidden Associations with Chronic Diseases.</title>
        <authorList>
            <person name="Tisza M.J."/>
            <person name="Buck C.B."/>
        </authorList>
    </citation>
    <scope>NUCLEOTIDE SEQUENCE</scope>
    <source>
        <strain evidence="1">CtyDR6</strain>
    </source>
</reference>
<accession>A0A8S5QKE3</accession>
<name>A0A8S5QKE3_9CAUD</name>
<proteinExistence type="predicted"/>